<reference evidence="1" key="3">
    <citation type="submission" date="2025-08" db="UniProtKB">
        <authorList>
            <consortium name="Ensembl"/>
        </authorList>
    </citation>
    <scope>IDENTIFICATION</scope>
</reference>
<dbReference type="Bgee" id="ENSAMXG00000034289">
    <property type="expression patterns" value="Expressed in intestine and 5 other cell types or tissues"/>
</dbReference>
<dbReference type="FunCoup" id="A0A3B1ICN7">
    <property type="interactions" value="1"/>
</dbReference>
<dbReference type="KEGG" id="amex:103035679"/>
<dbReference type="GeneTree" id="ENSGT00940000160560"/>
<organism evidence="1 2">
    <name type="scientific">Astyanax mexicanus</name>
    <name type="common">Blind cave fish</name>
    <name type="synonym">Astyanax fasciatus mexicanus</name>
    <dbReference type="NCBI Taxonomy" id="7994"/>
    <lineage>
        <taxon>Eukaryota</taxon>
        <taxon>Metazoa</taxon>
        <taxon>Chordata</taxon>
        <taxon>Craniata</taxon>
        <taxon>Vertebrata</taxon>
        <taxon>Euteleostomi</taxon>
        <taxon>Actinopterygii</taxon>
        <taxon>Neopterygii</taxon>
        <taxon>Teleostei</taxon>
        <taxon>Ostariophysi</taxon>
        <taxon>Characiformes</taxon>
        <taxon>Characoidei</taxon>
        <taxon>Acestrorhamphidae</taxon>
        <taxon>Acestrorhamphinae</taxon>
        <taxon>Astyanax</taxon>
    </lineage>
</organism>
<dbReference type="Proteomes" id="UP000018467">
    <property type="component" value="Unassembled WGS sequence"/>
</dbReference>
<dbReference type="Gene3D" id="3.40.50.300">
    <property type="entry name" value="P-loop containing nucleotide triphosphate hydrolases"/>
    <property type="match status" value="1"/>
</dbReference>
<dbReference type="InParanoid" id="A0A3B1ICN7"/>
<dbReference type="RefSeq" id="XP_022530111.1">
    <property type="nucleotide sequence ID" value="XM_022674390.2"/>
</dbReference>
<reference evidence="1" key="4">
    <citation type="submission" date="2025-09" db="UniProtKB">
        <authorList>
            <consortium name="Ensembl"/>
        </authorList>
    </citation>
    <scope>IDENTIFICATION</scope>
</reference>
<keyword evidence="2" id="KW-1185">Reference proteome</keyword>
<dbReference type="PANTHER" id="PTHR14241:SF1">
    <property type="entry name" value="INTERFERON-INDUCED PROTEIN 44-RELATED"/>
    <property type="match status" value="1"/>
</dbReference>
<sequence>MGKGQSKSVESASTPNEPWRTLTWSEKTEIFKELEDFKPHSESNSIIRILLYGPIGAGKSCFINSVQRVLLGRNSAGALEQGAQMGKSFTNTIRTHKLKRRGGGRYPIALTDITGLHAEDGRGIQCEDIIKVLEGHIADGYTFNPEQTITENHQHYNQNPELQDKVHCLVTIIPADAVSRIDSKVIEKMKTVRQKARDLNIPQVIVLTKVDQACLMVNKNLRMIYHSRKIKEKVDESYNKLGIPLNKIYPVKNYHAEITQNEDNDVLILMALRDIVNFANDFLEDLEDREGLSVDY</sequence>
<dbReference type="GO" id="GO:0006955">
    <property type="term" value="P:immune response"/>
    <property type="evidence" value="ECO:0007669"/>
    <property type="project" value="TreeGrafter"/>
</dbReference>
<dbReference type="PANTHER" id="PTHR14241">
    <property type="entry name" value="INTERFERON-INDUCED PROTEIN 44"/>
    <property type="match status" value="1"/>
</dbReference>
<dbReference type="InterPro" id="IPR027417">
    <property type="entry name" value="P-loop_NTPase"/>
</dbReference>
<accession>A0A3B1ICN7</accession>
<proteinExistence type="predicted"/>
<dbReference type="GeneID" id="103035679"/>
<reference evidence="2" key="2">
    <citation type="journal article" date="2014" name="Nat. Commun.">
        <title>The cavefish genome reveals candidate genes for eye loss.</title>
        <authorList>
            <person name="McGaugh S.E."/>
            <person name="Gross J.B."/>
            <person name="Aken B."/>
            <person name="Blin M."/>
            <person name="Borowsky R."/>
            <person name="Chalopin D."/>
            <person name="Hinaux H."/>
            <person name="Jeffery W.R."/>
            <person name="Keene A."/>
            <person name="Ma L."/>
            <person name="Minx P."/>
            <person name="Murphy D."/>
            <person name="O'Quin K.E."/>
            <person name="Retaux S."/>
            <person name="Rohner N."/>
            <person name="Searle S.M."/>
            <person name="Stahl B.A."/>
            <person name="Tabin C."/>
            <person name="Volff J.N."/>
            <person name="Yoshizawa M."/>
            <person name="Warren W.C."/>
        </authorList>
    </citation>
    <scope>NUCLEOTIDE SEQUENCE [LARGE SCALE GENOMIC DNA]</scope>
    <source>
        <strain evidence="2">female</strain>
    </source>
</reference>
<dbReference type="Ensembl" id="ENSAMXT00000039930.1">
    <property type="protein sequence ID" value="ENSAMXP00000027421.1"/>
    <property type="gene ID" value="ENSAMXG00000034289.1"/>
</dbReference>
<dbReference type="SUPFAM" id="SSF52540">
    <property type="entry name" value="P-loop containing nucleoside triphosphate hydrolases"/>
    <property type="match status" value="1"/>
</dbReference>
<evidence type="ECO:0000313" key="1">
    <source>
        <dbReference type="Ensembl" id="ENSAMXP00000027421.1"/>
    </source>
</evidence>
<dbReference type="AlphaFoldDB" id="A0A3B1ICN7"/>
<evidence type="ECO:0000313" key="2">
    <source>
        <dbReference type="Proteomes" id="UP000018467"/>
    </source>
</evidence>
<dbReference type="STRING" id="7994.ENSAMXP00000027421"/>
<protein>
    <submittedName>
        <fullName evidence="1">Interferon-induced protein 44-like</fullName>
    </submittedName>
</protein>
<name>A0A3B1ICN7_ASTMX</name>
<reference evidence="2" key="1">
    <citation type="submission" date="2013-03" db="EMBL/GenBank/DDBJ databases">
        <authorList>
            <person name="Jeffery W."/>
            <person name="Warren W."/>
            <person name="Wilson R.K."/>
        </authorList>
    </citation>
    <scope>NUCLEOTIDE SEQUENCE</scope>
    <source>
        <strain evidence="2">female</strain>
    </source>
</reference>